<dbReference type="EMBL" id="GL348716">
    <property type="protein sequence ID" value="EFH55630.1"/>
    <property type="molecule type" value="Genomic_DNA"/>
</dbReference>
<evidence type="ECO:0000313" key="8">
    <source>
        <dbReference type="Proteomes" id="UP000008694"/>
    </source>
</evidence>
<dbReference type="InterPro" id="IPR003340">
    <property type="entry name" value="B3_DNA-bd"/>
</dbReference>
<evidence type="ECO:0000256" key="4">
    <source>
        <dbReference type="ARBA" id="ARBA00023163"/>
    </source>
</evidence>
<dbReference type="SUPFAM" id="SSF101936">
    <property type="entry name" value="DNA-binding pseudobarrel domain"/>
    <property type="match status" value="1"/>
</dbReference>
<protein>
    <recommendedName>
        <fullName evidence="9">TF-B3 domain-containing protein</fullName>
    </recommendedName>
</protein>
<sequence length="335" mass="37906">MVKSADDIVSLMMVLYPEEMMHEIIGERIENMDVKHTQSRTSPRKRQTVGRFEVGPSSEEEYDPNIFGDAGPRKKRSPCHRSSSSRTMTTTRTRAIEQQRSVTSVEPVLQNPNLGLESSPSSYVSRRSKEKRPINVEKRSRKKRKVVSPLEVEPIQTTPSEWLLNVMRREENGYNPKLISTRQLFQTDLRTHQARLSVPFKQVINPDFLTENETRIINENAMKIRDDGVSVDLVDPNRKKHELELRKWKMSGNWYYNFVKGWKNVLDANNFKEEDVYPLWSFRSGTESGRGNSLPGGDGASTSGESGQVPVPPPPARESSYSGQGCSGASSSSSS</sequence>
<dbReference type="PANTHER" id="PTHR31541">
    <property type="entry name" value="B3 DOMAIN PLANT PROTEIN-RELATED"/>
    <property type="match status" value="1"/>
</dbReference>
<name>D7LEV8_ARALL</name>
<keyword evidence="2" id="KW-0805">Transcription regulation</keyword>
<dbReference type="InterPro" id="IPR005508">
    <property type="entry name" value="At2g31720-like"/>
</dbReference>
<keyword evidence="5" id="KW-0539">Nucleus</keyword>
<dbReference type="Gramene" id="scaffold_401767.1">
    <property type="protein sequence ID" value="scaffold_401767.1"/>
    <property type="gene ID" value="scaffold_401767.1"/>
</dbReference>
<dbReference type="eggNOG" id="ENOG502S4WY">
    <property type="taxonomic scope" value="Eukaryota"/>
</dbReference>
<evidence type="ECO:0000256" key="5">
    <source>
        <dbReference type="ARBA" id="ARBA00023242"/>
    </source>
</evidence>
<dbReference type="GO" id="GO:0003677">
    <property type="term" value="F:DNA binding"/>
    <property type="evidence" value="ECO:0007669"/>
    <property type="project" value="UniProtKB-KW"/>
</dbReference>
<evidence type="ECO:0000256" key="2">
    <source>
        <dbReference type="ARBA" id="ARBA00023015"/>
    </source>
</evidence>
<feature type="region of interest" description="Disordered" evidence="6">
    <location>
        <begin position="33"/>
        <end position="142"/>
    </location>
</feature>
<evidence type="ECO:0000256" key="6">
    <source>
        <dbReference type="SAM" id="MobiDB-lite"/>
    </source>
</evidence>
<organism evidence="8">
    <name type="scientific">Arabidopsis lyrata subsp. lyrata</name>
    <name type="common">Lyre-leaved rock-cress</name>
    <dbReference type="NCBI Taxonomy" id="81972"/>
    <lineage>
        <taxon>Eukaryota</taxon>
        <taxon>Viridiplantae</taxon>
        <taxon>Streptophyta</taxon>
        <taxon>Embryophyta</taxon>
        <taxon>Tracheophyta</taxon>
        <taxon>Spermatophyta</taxon>
        <taxon>Magnoliopsida</taxon>
        <taxon>eudicotyledons</taxon>
        <taxon>Gunneridae</taxon>
        <taxon>Pentapetalae</taxon>
        <taxon>rosids</taxon>
        <taxon>malvids</taxon>
        <taxon>Brassicales</taxon>
        <taxon>Brassicaceae</taxon>
        <taxon>Camelineae</taxon>
        <taxon>Arabidopsis</taxon>
    </lineage>
</organism>
<comment type="subcellular location">
    <subcellularLocation>
        <location evidence="1">Nucleus</location>
    </subcellularLocation>
</comment>
<dbReference type="PANTHER" id="PTHR31541:SF56">
    <property type="entry name" value="DOMAIN PROTEIN, PUTATIVE (DUF313)-RELATED"/>
    <property type="match status" value="1"/>
</dbReference>
<proteinExistence type="predicted"/>
<evidence type="ECO:0000256" key="3">
    <source>
        <dbReference type="ARBA" id="ARBA00023125"/>
    </source>
</evidence>
<dbReference type="Proteomes" id="UP000008694">
    <property type="component" value="Unassembled WGS sequence"/>
</dbReference>
<feature type="region of interest" description="Disordered" evidence="6">
    <location>
        <begin position="287"/>
        <end position="335"/>
    </location>
</feature>
<keyword evidence="8" id="KW-1185">Reference proteome</keyword>
<dbReference type="Gene3D" id="2.40.330.10">
    <property type="entry name" value="DNA-binding pseudobarrel domain"/>
    <property type="match status" value="1"/>
</dbReference>
<evidence type="ECO:0000256" key="1">
    <source>
        <dbReference type="ARBA" id="ARBA00004123"/>
    </source>
</evidence>
<evidence type="ECO:0008006" key="9">
    <source>
        <dbReference type="Google" id="ProtNLM"/>
    </source>
</evidence>
<reference evidence="8" key="1">
    <citation type="journal article" date="2011" name="Nat. Genet.">
        <title>The Arabidopsis lyrata genome sequence and the basis of rapid genome size change.</title>
        <authorList>
            <person name="Hu T.T."/>
            <person name="Pattyn P."/>
            <person name="Bakker E.G."/>
            <person name="Cao J."/>
            <person name="Cheng J.-F."/>
            <person name="Clark R.M."/>
            <person name="Fahlgren N."/>
            <person name="Fawcett J.A."/>
            <person name="Grimwood J."/>
            <person name="Gundlach H."/>
            <person name="Haberer G."/>
            <person name="Hollister J.D."/>
            <person name="Ossowski S."/>
            <person name="Ottilar R.P."/>
            <person name="Salamov A.A."/>
            <person name="Schneeberger K."/>
            <person name="Spannagl M."/>
            <person name="Wang X."/>
            <person name="Yang L."/>
            <person name="Nasrallah M.E."/>
            <person name="Bergelson J."/>
            <person name="Carrington J.C."/>
            <person name="Gaut B.S."/>
            <person name="Schmutz J."/>
            <person name="Mayer K.F.X."/>
            <person name="Van de Peer Y."/>
            <person name="Grigoriev I.V."/>
            <person name="Nordborg M."/>
            <person name="Weigel D."/>
            <person name="Guo Y.-L."/>
        </authorList>
    </citation>
    <scope>NUCLEOTIDE SEQUENCE [LARGE SCALE GENOMIC DNA]</scope>
    <source>
        <strain evidence="8">cv. MN47</strain>
    </source>
</reference>
<evidence type="ECO:0000313" key="7">
    <source>
        <dbReference type="EMBL" id="EFH55630.1"/>
    </source>
</evidence>
<gene>
    <name evidence="7" type="ORF">ARALYDRAFT_902266</name>
</gene>
<dbReference type="InterPro" id="IPR015300">
    <property type="entry name" value="DNA-bd_pseudobarrel_sf"/>
</dbReference>
<feature type="compositionally biased region" description="Low complexity" evidence="6">
    <location>
        <begin position="81"/>
        <end position="93"/>
    </location>
</feature>
<dbReference type="AlphaFoldDB" id="D7LEV8"/>
<feature type="compositionally biased region" description="Low complexity" evidence="6">
    <location>
        <begin position="319"/>
        <end position="335"/>
    </location>
</feature>
<accession>D7LEV8</accession>
<keyword evidence="3" id="KW-0238">DNA-binding</keyword>
<dbReference type="CDD" id="cd10017">
    <property type="entry name" value="B3_DNA"/>
    <property type="match status" value="1"/>
</dbReference>
<dbReference type="GO" id="GO:0005634">
    <property type="term" value="C:nucleus"/>
    <property type="evidence" value="ECO:0007669"/>
    <property type="project" value="UniProtKB-SubCell"/>
</dbReference>
<dbReference type="Pfam" id="PF03754">
    <property type="entry name" value="At2g31720-like"/>
    <property type="match status" value="1"/>
</dbReference>
<dbReference type="HOGENOM" id="CLU_067429_0_0_1"/>
<keyword evidence="4" id="KW-0804">Transcription</keyword>